<dbReference type="Pfam" id="PF00633">
    <property type="entry name" value="HHH"/>
    <property type="match status" value="1"/>
</dbReference>
<dbReference type="EMBL" id="CP022355">
    <property type="protein sequence ID" value="ASK77896.1"/>
    <property type="molecule type" value="Genomic_DNA"/>
</dbReference>
<organism evidence="16 17">
    <name type="scientific">Paraphotobacterium marinum</name>
    <dbReference type="NCBI Taxonomy" id="1755811"/>
    <lineage>
        <taxon>Bacteria</taxon>
        <taxon>Pseudomonadati</taxon>
        <taxon>Pseudomonadota</taxon>
        <taxon>Gammaproteobacteria</taxon>
        <taxon>Vibrionales</taxon>
        <taxon>Vibrionaceae</taxon>
        <taxon>Paraphotobacterium</taxon>
    </lineage>
</organism>
<evidence type="ECO:0000256" key="5">
    <source>
        <dbReference type="ARBA" id="ARBA00012045"/>
    </source>
</evidence>
<evidence type="ECO:0000256" key="11">
    <source>
        <dbReference type="ARBA" id="ARBA00023004"/>
    </source>
</evidence>
<dbReference type="InterPro" id="IPR000445">
    <property type="entry name" value="HhH_motif"/>
</dbReference>
<dbReference type="GO" id="GO:0032357">
    <property type="term" value="F:oxidized purine DNA binding"/>
    <property type="evidence" value="ECO:0007669"/>
    <property type="project" value="TreeGrafter"/>
</dbReference>
<keyword evidence="12" id="KW-0411">Iron-sulfur</keyword>
<dbReference type="InterPro" id="IPR003265">
    <property type="entry name" value="HhH-GPD_domain"/>
</dbReference>
<evidence type="ECO:0000313" key="16">
    <source>
        <dbReference type="EMBL" id="ASK77896.1"/>
    </source>
</evidence>
<evidence type="ECO:0000256" key="9">
    <source>
        <dbReference type="ARBA" id="ARBA00022763"/>
    </source>
</evidence>
<dbReference type="InterPro" id="IPR011257">
    <property type="entry name" value="DNA_glycosylase"/>
</dbReference>
<evidence type="ECO:0000256" key="6">
    <source>
        <dbReference type="ARBA" id="ARBA00022023"/>
    </source>
</evidence>
<evidence type="ECO:0000256" key="10">
    <source>
        <dbReference type="ARBA" id="ARBA00022801"/>
    </source>
</evidence>
<keyword evidence="14" id="KW-0326">Glycosidase</keyword>
<evidence type="ECO:0000259" key="15">
    <source>
        <dbReference type="SMART" id="SM00478"/>
    </source>
</evidence>
<feature type="domain" description="HhH-GPD" evidence="15">
    <location>
        <begin position="36"/>
        <end position="172"/>
    </location>
</feature>
<dbReference type="PANTHER" id="PTHR42944">
    <property type="entry name" value="ADENINE DNA GLYCOSYLASE"/>
    <property type="match status" value="1"/>
</dbReference>
<reference evidence="16 17" key="1">
    <citation type="journal article" date="2016" name="Int. J. Syst. Evol. Microbiol.">
        <title>Paraphotobacterium marinum gen. nov., sp. nov., a member of the family Vibrionaceae, isolated from surface seawater.</title>
        <authorList>
            <person name="Huang Z."/>
            <person name="Dong C."/>
            <person name="Shao Z."/>
        </authorList>
    </citation>
    <scope>NUCLEOTIDE SEQUENCE [LARGE SCALE GENOMIC DNA]</scope>
    <source>
        <strain evidence="16 17">NSCS20N07D</strain>
    </source>
</reference>
<keyword evidence="11" id="KW-0408">Iron</keyword>
<evidence type="ECO:0000256" key="8">
    <source>
        <dbReference type="ARBA" id="ARBA00022723"/>
    </source>
</evidence>
<evidence type="ECO:0000313" key="17">
    <source>
        <dbReference type="Proteomes" id="UP000242175"/>
    </source>
</evidence>
<evidence type="ECO:0000256" key="1">
    <source>
        <dbReference type="ARBA" id="ARBA00000843"/>
    </source>
</evidence>
<dbReference type="KEGG" id="pmai:CF386_01925"/>
<dbReference type="GO" id="GO:0000701">
    <property type="term" value="F:purine-specific mismatch base pair DNA N-glycosylase activity"/>
    <property type="evidence" value="ECO:0007669"/>
    <property type="project" value="UniProtKB-EC"/>
</dbReference>
<comment type="cofactor">
    <cofactor evidence="2">
        <name>[4Fe-4S] cluster</name>
        <dbReference type="ChEBI" id="CHEBI:49883"/>
    </cofactor>
</comment>
<dbReference type="Gene3D" id="1.10.340.30">
    <property type="entry name" value="Hypothetical protein, domain 2"/>
    <property type="match status" value="1"/>
</dbReference>
<dbReference type="GO" id="GO:0046872">
    <property type="term" value="F:metal ion binding"/>
    <property type="evidence" value="ECO:0007669"/>
    <property type="project" value="UniProtKB-KW"/>
</dbReference>
<evidence type="ECO:0000256" key="2">
    <source>
        <dbReference type="ARBA" id="ARBA00001966"/>
    </source>
</evidence>
<evidence type="ECO:0000256" key="7">
    <source>
        <dbReference type="ARBA" id="ARBA00022485"/>
    </source>
</evidence>
<dbReference type="SMART" id="SM00478">
    <property type="entry name" value="ENDO3c"/>
    <property type="match status" value="1"/>
</dbReference>
<comment type="similarity">
    <text evidence="4">Belongs to the Nth/MutY family.</text>
</comment>
<protein>
    <recommendedName>
        <fullName evidence="6">Adenine DNA glycosylase</fullName>
        <ecNumber evidence="5">3.2.2.31</ecNumber>
    </recommendedName>
</protein>
<dbReference type="CDD" id="cd00056">
    <property type="entry name" value="ENDO3c"/>
    <property type="match status" value="1"/>
</dbReference>
<dbReference type="GO" id="GO:0006284">
    <property type="term" value="P:base-excision repair"/>
    <property type="evidence" value="ECO:0007669"/>
    <property type="project" value="InterPro"/>
</dbReference>
<proteinExistence type="inferred from homology"/>
<evidence type="ECO:0000256" key="14">
    <source>
        <dbReference type="ARBA" id="ARBA00023295"/>
    </source>
</evidence>
<keyword evidence="17" id="KW-1185">Reference proteome</keyword>
<keyword evidence="13" id="KW-0234">DNA repair</keyword>
<dbReference type="GO" id="GO:0051539">
    <property type="term" value="F:4 iron, 4 sulfur cluster binding"/>
    <property type="evidence" value="ECO:0007669"/>
    <property type="project" value="UniProtKB-KW"/>
</dbReference>
<dbReference type="OrthoDB" id="9802365at2"/>
<dbReference type="SUPFAM" id="SSF48150">
    <property type="entry name" value="DNA-glycosylase"/>
    <property type="match status" value="1"/>
</dbReference>
<gene>
    <name evidence="16" type="ORF">CF386_01925</name>
</gene>
<evidence type="ECO:0000256" key="12">
    <source>
        <dbReference type="ARBA" id="ARBA00023014"/>
    </source>
</evidence>
<dbReference type="RefSeq" id="WP_089072806.1">
    <property type="nucleotide sequence ID" value="NZ_CP022355.1"/>
</dbReference>
<evidence type="ECO:0000256" key="13">
    <source>
        <dbReference type="ARBA" id="ARBA00023204"/>
    </source>
</evidence>
<dbReference type="GO" id="GO:0006298">
    <property type="term" value="P:mismatch repair"/>
    <property type="evidence" value="ECO:0007669"/>
    <property type="project" value="TreeGrafter"/>
</dbReference>
<dbReference type="Proteomes" id="UP000242175">
    <property type="component" value="Chromosome large"/>
</dbReference>
<sequence>MDIANTIIEWQLQHGRKDLPWQQNITPYKVLISEIMLQQTQVKTVIPYFQKWLRYFPTIDALAIAEEDKVLKLWEGLGYYSRARNLIKASKFILDEFGGKIPDDQEKLLSIPGVGPYTSGAILSFAFNKYGPIVDGNVNRLFSRFLALRNVKSHHHLKEKFGNYLFNLRLKHQTEFIHKD</sequence>
<keyword evidence="9" id="KW-0227">DNA damage</keyword>
<accession>A0A220VCE5</accession>
<dbReference type="InterPro" id="IPR044298">
    <property type="entry name" value="MIG/MutY"/>
</dbReference>
<comment type="function">
    <text evidence="3">Adenine glycosylase active on G-A mispairs. MutY also corrects error-prone DNA synthesis past GO lesions which are due to the oxidatively damaged form of guanine: 7,8-dihydro-8-oxoguanine (8-oxo-dGTP).</text>
</comment>
<evidence type="ECO:0000256" key="4">
    <source>
        <dbReference type="ARBA" id="ARBA00008343"/>
    </source>
</evidence>
<dbReference type="FunFam" id="1.10.340.30:FF:000002">
    <property type="entry name" value="Adenine DNA glycosylase"/>
    <property type="match status" value="1"/>
</dbReference>
<dbReference type="Pfam" id="PF00730">
    <property type="entry name" value="HhH-GPD"/>
    <property type="match status" value="1"/>
</dbReference>
<dbReference type="AlphaFoldDB" id="A0A220VCE5"/>
<keyword evidence="8" id="KW-0479">Metal-binding</keyword>
<dbReference type="GO" id="GO:0034039">
    <property type="term" value="F:8-oxo-7,8-dihydroguanine DNA N-glycosylase activity"/>
    <property type="evidence" value="ECO:0007669"/>
    <property type="project" value="TreeGrafter"/>
</dbReference>
<dbReference type="EC" id="3.2.2.31" evidence="5"/>
<evidence type="ECO:0000256" key="3">
    <source>
        <dbReference type="ARBA" id="ARBA00002933"/>
    </source>
</evidence>
<name>A0A220VCE5_9GAMM</name>
<keyword evidence="7" id="KW-0004">4Fe-4S</keyword>
<comment type="catalytic activity">
    <reaction evidence="1">
        <text>Hydrolyzes free adenine bases from 7,8-dihydro-8-oxoguanine:adenine mismatched double-stranded DNA, leaving an apurinic site.</text>
        <dbReference type="EC" id="3.2.2.31"/>
    </reaction>
</comment>
<dbReference type="GO" id="GO:0035485">
    <property type="term" value="F:adenine/guanine mispair binding"/>
    <property type="evidence" value="ECO:0007669"/>
    <property type="project" value="TreeGrafter"/>
</dbReference>
<keyword evidence="10" id="KW-0378">Hydrolase</keyword>
<dbReference type="PANTHER" id="PTHR42944:SF1">
    <property type="entry name" value="ADENINE DNA GLYCOSYLASE"/>
    <property type="match status" value="1"/>
</dbReference>